<keyword evidence="1" id="KW-0812">Transmembrane</keyword>
<name>A0A7S8ICM8_9CHLR</name>
<dbReference type="Proteomes" id="UP000594468">
    <property type="component" value="Chromosome"/>
</dbReference>
<proteinExistence type="predicted"/>
<dbReference type="AlphaFoldDB" id="A0A7S8ICM8"/>
<protein>
    <submittedName>
        <fullName evidence="2">Uncharacterized protein</fullName>
    </submittedName>
</protein>
<feature type="transmembrane region" description="Helical" evidence="1">
    <location>
        <begin position="114"/>
        <end position="134"/>
    </location>
</feature>
<keyword evidence="3" id="KW-1185">Reference proteome</keyword>
<dbReference type="EMBL" id="CP062983">
    <property type="protein sequence ID" value="QPC81720.1"/>
    <property type="molecule type" value="Genomic_DNA"/>
</dbReference>
<accession>A0A7S8ICM8</accession>
<evidence type="ECO:0000256" key="1">
    <source>
        <dbReference type="SAM" id="Phobius"/>
    </source>
</evidence>
<dbReference type="RefSeq" id="WP_195169791.1">
    <property type="nucleotide sequence ID" value="NZ_CP062983.1"/>
</dbReference>
<reference evidence="2 3" key="1">
    <citation type="submission" date="2020-02" db="EMBL/GenBank/DDBJ databases">
        <authorList>
            <person name="Zheng R.K."/>
            <person name="Sun C.M."/>
        </authorList>
    </citation>
    <scope>NUCLEOTIDE SEQUENCE [LARGE SCALE GENOMIC DNA]</scope>
    <source>
        <strain evidence="3">rifampicinis</strain>
    </source>
</reference>
<sequence length="450" mass="49726">MHETLRYHTIDELEILSLEELQALWELVPTDRQKSYRTAYYREVRNAGAIGSDELERRVAAELLKRYQESALVPVGTRWARTPQRVQAAARENDLPQIGEAAVDVAVGKPSARVLMAMAIIMLIFLGVMAFRLLRGGPDDVALNVTPLASPSPTLEISPTPTPLALEAQDDVIASGDSERAVTYPVNLQVVTASSETPRVWVVQRRNIDAAEWHYDPNPDIASFVNGMVVRPVIGIPWSEDNAALFESIEEGAVFNLTLNTGAVLRYEFAHKVEVLRSDTGIFRQVEPGLILLLMGELDENGLPTATRTLVTASYPPEQELSRLDELVSLVTLPTSATPMLTPTPIATVEADPDLDVQIISVTTVEGQLKIQMRIYNQGNEAATFTPDDIWLALGYAPDPPGPRNPAEGMQPFELVPEQAVNLTLVWYWMDESYASIGVGEYRFAIQLIR</sequence>
<keyword evidence="1" id="KW-0472">Membrane</keyword>
<organism evidence="2 3">
    <name type="scientific">Phototrophicus methaneseepsis</name>
    <dbReference type="NCBI Taxonomy" id="2710758"/>
    <lineage>
        <taxon>Bacteria</taxon>
        <taxon>Bacillati</taxon>
        <taxon>Chloroflexota</taxon>
        <taxon>Candidatus Thermofontia</taxon>
        <taxon>Phototrophicales</taxon>
        <taxon>Phototrophicaceae</taxon>
        <taxon>Phototrophicus</taxon>
    </lineage>
</organism>
<evidence type="ECO:0000313" key="3">
    <source>
        <dbReference type="Proteomes" id="UP000594468"/>
    </source>
</evidence>
<dbReference type="KEGG" id="pmet:G4Y79_18795"/>
<gene>
    <name evidence="2" type="ORF">G4Y79_18795</name>
</gene>
<evidence type="ECO:0000313" key="2">
    <source>
        <dbReference type="EMBL" id="QPC81720.1"/>
    </source>
</evidence>
<keyword evidence="1" id="KW-1133">Transmembrane helix</keyword>